<dbReference type="AlphaFoldDB" id="A0AAD6ZD34"/>
<gene>
    <name evidence="2" type="ORF">DFH08DRAFT_820533</name>
</gene>
<feature type="compositionally biased region" description="Low complexity" evidence="1">
    <location>
        <begin position="143"/>
        <end position="154"/>
    </location>
</feature>
<feature type="region of interest" description="Disordered" evidence="1">
    <location>
        <begin position="1"/>
        <end position="194"/>
    </location>
</feature>
<accession>A0AAD6ZD34</accession>
<keyword evidence="3" id="KW-1185">Reference proteome</keyword>
<sequence length="394" mass="41471">MATTGSKKNAPLVSSSDRPAARQSKSKGSGGEGDGALHRPVPSPVPLSRSNNSQMAAKRDAAAEKATEKLAADRLARETRLDARRQKKPAAVGGDGPPERAVSIGQSVSSSSVQSGGDPEPSESVHERASPLDTDSSSGGGTATAPPAGSVATTEASATPSQTPSLASVMNPASSISGNQSARSDRTSDSSTSALLQGRGVLGTESVSQFLSHLKDQRIFVSACADSDILDEDLSVSLLKFHPVYDPLRDDDPLLSYGSVDGVLPGKMAEETMVLRDIIMHWAQPHINLNWETLEEGIQSPRAVEAHHVALPASPAPGSDTSKVSMPVNPPIDFSSKEREAPALKYPVPPSLTAAPLGPRCGFRRMGPQQQRKRLQRYRVNPNSPPQLPRLPTL</sequence>
<proteinExistence type="predicted"/>
<protein>
    <submittedName>
        <fullName evidence="2">Uncharacterized protein</fullName>
    </submittedName>
</protein>
<feature type="compositionally biased region" description="Pro residues" evidence="1">
    <location>
        <begin position="383"/>
        <end position="394"/>
    </location>
</feature>
<dbReference type="EMBL" id="JARIHO010000061">
    <property type="protein sequence ID" value="KAJ7315612.1"/>
    <property type="molecule type" value="Genomic_DNA"/>
</dbReference>
<evidence type="ECO:0000313" key="2">
    <source>
        <dbReference type="EMBL" id="KAJ7315612.1"/>
    </source>
</evidence>
<evidence type="ECO:0000256" key="1">
    <source>
        <dbReference type="SAM" id="MobiDB-lite"/>
    </source>
</evidence>
<feature type="region of interest" description="Disordered" evidence="1">
    <location>
        <begin position="345"/>
        <end position="394"/>
    </location>
</feature>
<feature type="compositionally biased region" description="Polar residues" evidence="1">
    <location>
        <begin position="155"/>
        <end position="180"/>
    </location>
</feature>
<organism evidence="2 3">
    <name type="scientific">Mycena albidolilacea</name>
    <dbReference type="NCBI Taxonomy" id="1033008"/>
    <lineage>
        <taxon>Eukaryota</taxon>
        <taxon>Fungi</taxon>
        <taxon>Dikarya</taxon>
        <taxon>Basidiomycota</taxon>
        <taxon>Agaricomycotina</taxon>
        <taxon>Agaricomycetes</taxon>
        <taxon>Agaricomycetidae</taxon>
        <taxon>Agaricales</taxon>
        <taxon>Marasmiineae</taxon>
        <taxon>Mycenaceae</taxon>
        <taxon>Mycena</taxon>
    </lineage>
</organism>
<dbReference type="Proteomes" id="UP001218218">
    <property type="component" value="Unassembled WGS sequence"/>
</dbReference>
<name>A0AAD6ZD34_9AGAR</name>
<evidence type="ECO:0000313" key="3">
    <source>
        <dbReference type="Proteomes" id="UP001218218"/>
    </source>
</evidence>
<feature type="compositionally biased region" description="Basic and acidic residues" evidence="1">
    <location>
        <begin position="57"/>
        <end position="84"/>
    </location>
</feature>
<reference evidence="2" key="1">
    <citation type="submission" date="2023-03" db="EMBL/GenBank/DDBJ databases">
        <title>Massive genome expansion in bonnet fungi (Mycena s.s.) driven by repeated elements and novel gene families across ecological guilds.</title>
        <authorList>
            <consortium name="Lawrence Berkeley National Laboratory"/>
            <person name="Harder C.B."/>
            <person name="Miyauchi S."/>
            <person name="Viragh M."/>
            <person name="Kuo A."/>
            <person name="Thoen E."/>
            <person name="Andreopoulos B."/>
            <person name="Lu D."/>
            <person name="Skrede I."/>
            <person name="Drula E."/>
            <person name="Henrissat B."/>
            <person name="Morin E."/>
            <person name="Kohler A."/>
            <person name="Barry K."/>
            <person name="LaButti K."/>
            <person name="Morin E."/>
            <person name="Salamov A."/>
            <person name="Lipzen A."/>
            <person name="Mereny Z."/>
            <person name="Hegedus B."/>
            <person name="Baldrian P."/>
            <person name="Stursova M."/>
            <person name="Weitz H."/>
            <person name="Taylor A."/>
            <person name="Grigoriev I.V."/>
            <person name="Nagy L.G."/>
            <person name="Martin F."/>
            <person name="Kauserud H."/>
        </authorList>
    </citation>
    <scope>NUCLEOTIDE SEQUENCE</scope>
    <source>
        <strain evidence="2">CBHHK002</strain>
    </source>
</reference>
<feature type="compositionally biased region" description="Polar residues" evidence="1">
    <location>
        <begin position="1"/>
        <end position="17"/>
    </location>
</feature>
<feature type="compositionally biased region" description="Low complexity" evidence="1">
    <location>
        <begin position="102"/>
        <end position="117"/>
    </location>
</feature>
<comment type="caution">
    <text evidence="2">The sequence shown here is derived from an EMBL/GenBank/DDBJ whole genome shotgun (WGS) entry which is preliminary data.</text>
</comment>